<reference evidence="1" key="2">
    <citation type="submission" date="2023-05" db="EMBL/GenBank/DDBJ databases">
        <authorList>
            <person name="Fouks B."/>
        </authorList>
    </citation>
    <scope>NUCLEOTIDE SEQUENCE</scope>
    <source>
        <strain evidence="1">Stay&amp;Tobe</strain>
        <tissue evidence="1">Testes</tissue>
    </source>
</reference>
<dbReference type="AlphaFoldDB" id="A0AAD7ZWD2"/>
<evidence type="ECO:0000313" key="2">
    <source>
        <dbReference type="Proteomes" id="UP001233999"/>
    </source>
</evidence>
<reference evidence="1" key="1">
    <citation type="journal article" date="2023" name="IScience">
        <title>Live-bearing cockroach genome reveals convergent evolutionary mechanisms linked to viviparity in insects and beyond.</title>
        <authorList>
            <person name="Fouks B."/>
            <person name="Harrison M.C."/>
            <person name="Mikhailova A.A."/>
            <person name="Marchal E."/>
            <person name="English S."/>
            <person name="Carruthers M."/>
            <person name="Jennings E.C."/>
            <person name="Chiamaka E.L."/>
            <person name="Frigard R.A."/>
            <person name="Pippel M."/>
            <person name="Attardo G.M."/>
            <person name="Benoit J.B."/>
            <person name="Bornberg-Bauer E."/>
            <person name="Tobe S.S."/>
        </authorList>
    </citation>
    <scope>NUCLEOTIDE SEQUENCE</scope>
    <source>
        <strain evidence="1">Stay&amp;Tobe</strain>
    </source>
</reference>
<organism evidence="1 2">
    <name type="scientific">Diploptera punctata</name>
    <name type="common">Pacific beetle cockroach</name>
    <dbReference type="NCBI Taxonomy" id="6984"/>
    <lineage>
        <taxon>Eukaryota</taxon>
        <taxon>Metazoa</taxon>
        <taxon>Ecdysozoa</taxon>
        <taxon>Arthropoda</taxon>
        <taxon>Hexapoda</taxon>
        <taxon>Insecta</taxon>
        <taxon>Pterygota</taxon>
        <taxon>Neoptera</taxon>
        <taxon>Polyneoptera</taxon>
        <taxon>Dictyoptera</taxon>
        <taxon>Blattodea</taxon>
        <taxon>Blaberoidea</taxon>
        <taxon>Blaberidae</taxon>
        <taxon>Diplopterinae</taxon>
        <taxon>Diploptera</taxon>
    </lineage>
</organism>
<name>A0AAD7ZWD2_DIPPU</name>
<proteinExistence type="predicted"/>
<sequence length="534" mass="60242">DLAEVAVFQGPRAENEMFIGPAGEWNDTVVPRLYYMDQMNYGLWHLTDAEARAGIDGLILGSVVGTWRDQMKRLRLSQLLEMYYSDRGVNFDTEFRACERYARYTQLLAEFQSDMLEAQTTNFARVLSYNSPEAVQISDEKLQEFSQKAVSDFNSHLPNIVSGLRCETYKSSPRVHLNVVLDGTWTRDEAIRVLAQLAEDSDVCYYGSSLAIMNGEDASWILRETRSAFELFKLHNKTDNSSSTVTWPSSLNLRKSLGVLYSYLADKVAEERRVNAIGDLTYVILVLGYSATISNEDFDRSVEIIQNYKSNNPDVRFVYLASEINQNRYKALSTTDQTYTDDVIVSPNNDVETVVPSIVNAISKFPGRLISAYCQGTNTSSARREFEDYITPGHSSVYRIHPQFLINTARISLYLTGSGYGDLNVCISREESVTGTDCQELKGMNELTIHVSSPCLNYAQCPPLYITISATSTTTRCSEDDCRFPDQVRFVLRHEGLNCAKNPTMRDSGKCHFSNPVISFLFPLAVVLFYSTVF</sequence>
<keyword evidence="2" id="KW-1185">Reference proteome</keyword>
<feature type="non-terminal residue" evidence="1">
    <location>
        <position position="1"/>
    </location>
</feature>
<evidence type="ECO:0000313" key="1">
    <source>
        <dbReference type="EMBL" id="KAJ9587895.1"/>
    </source>
</evidence>
<accession>A0AAD7ZWD2</accession>
<protein>
    <submittedName>
        <fullName evidence="1">Uncharacterized protein</fullName>
    </submittedName>
</protein>
<dbReference type="Proteomes" id="UP001233999">
    <property type="component" value="Unassembled WGS sequence"/>
</dbReference>
<comment type="caution">
    <text evidence="1">The sequence shown here is derived from an EMBL/GenBank/DDBJ whole genome shotgun (WGS) entry which is preliminary data.</text>
</comment>
<gene>
    <name evidence="1" type="ORF">L9F63_018676</name>
</gene>
<dbReference type="EMBL" id="JASPKZ010006054">
    <property type="protein sequence ID" value="KAJ9587895.1"/>
    <property type="molecule type" value="Genomic_DNA"/>
</dbReference>